<evidence type="ECO:0000313" key="3">
    <source>
        <dbReference type="Proteomes" id="UP000076738"/>
    </source>
</evidence>
<feature type="compositionally biased region" description="Pro residues" evidence="1">
    <location>
        <begin position="73"/>
        <end position="86"/>
    </location>
</feature>
<dbReference type="AlphaFoldDB" id="A0A167MNI6"/>
<feature type="region of interest" description="Disordered" evidence="1">
    <location>
        <begin position="68"/>
        <end position="110"/>
    </location>
</feature>
<protein>
    <submittedName>
        <fullName evidence="2">Uncharacterized protein</fullName>
    </submittedName>
</protein>
<dbReference type="Proteomes" id="UP000076738">
    <property type="component" value="Unassembled WGS sequence"/>
</dbReference>
<feature type="compositionally biased region" description="Pro residues" evidence="1">
    <location>
        <begin position="93"/>
        <end position="103"/>
    </location>
</feature>
<feature type="region of interest" description="Disordered" evidence="1">
    <location>
        <begin position="204"/>
        <end position="269"/>
    </location>
</feature>
<dbReference type="EMBL" id="KV417282">
    <property type="protein sequence ID" value="KZO96902.1"/>
    <property type="molecule type" value="Genomic_DNA"/>
</dbReference>
<feature type="compositionally biased region" description="Basic residues" evidence="1">
    <location>
        <begin position="216"/>
        <end position="233"/>
    </location>
</feature>
<reference evidence="2 3" key="1">
    <citation type="journal article" date="2016" name="Mol. Biol. Evol.">
        <title>Comparative Genomics of Early-Diverging Mushroom-Forming Fungi Provides Insights into the Origins of Lignocellulose Decay Capabilities.</title>
        <authorList>
            <person name="Nagy L.G."/>
            <person name="Riley R."/>
            <person name="Tritt A."/>
            <person name="Adam C."/>
            <person name="Daum C."/>
            <person name="Floudas D."/>
            <person name="Sun H."/>
            <person name="Yadav J.S."/>
            <person name="Pangilinan J."/>
            <person name="Larsson K.H."/>
            <person name="Matsuura K."/>
            <person name="Barry K."/>
            <person name="Labutti K."/>
            <person name="Kuo R."/>
            <person name="Ohm R.A."/>
            <person name="Bhattacharya S.S."/>
            <person name="Shirouzu T."/>
            <person name="Yoshinaga Y."/>
            <person name="Martin F.M."/>
            <person name="Grigoriev I.V."/>
            <person name="Hibbett D.S."/>
        </authorList>
    </citation>
    <scope>NUCLEOTIDE SEQUENCE [LARGE SCALE GENOMIC DNA]</scope>
    <source>
        <strain evidence="2 3">TUFC12733</strain>
    </source>
</reference>
<sequence>MAAAPLTTGPAGVQDGPVAGTYEVAGTSAIAQEDDRTPHLMRIAAQGKLRTYVAFALKFLQESHDRPLVLHSLPPPSKAAAPPPAPAEDNPNPADPPPKPANPQPKSLASSTTCIPRLISVVEIIKREFVELMSTTREKERQAWVLHQYNELGCLEDTEGGSGAGREKTGLTLIELLEGKNHLQIKRTPYMKITLTKKLLTDHDPKKSTYQEPLPSRKRSKSAKARERKKRKRAEAAAVPDAETTDILTTRDDVAMNEDAPQATDEAAP</sequence>
<gene>
    <name evidence="2" type="ORF">CALVIDRAFT_598030</name>
</gene>
<name>A0A167MNI6_CALVF</name>
<evidence type="ECO:0000256" key="1">
    <source>
        <dbReference type="SAM" id="MobiDB-lite"/>
    </source>
</evidence>
<dbReference type="STRING" id="1330018.A0A167MNI6"/>
<organism evidence="2 3">
    <name type="scientific">Calocera viscosa (strain TUFC12733)</name>
    <dbReference type="NCBI Taxonomy" id="1330018"/>
    <lineage>
        <taxon>Eukaryota</taxon>
        <taxon>Fungi</taxon>
        <taxon>Dikarya</taxon>
        <taxon>Basidiomycota</taxon>
        <taxon>Agaricomycotina</taxon>
        <taxon>Dacrymycetes</taxon>
        <taxon>Dacrymycetales</taxon>
        <taxon>Dacrymycetaceae</taxon>
        <taxon>Calocera</taxon>
    </lineage>
</organism>
<dbReference type="OrthoDB" id="424402at2759"/>
<keyword evidence="3" id="KW-1185">Reference proteome</keyword>
<proteinExistence type="predicted"/>
<evidence type="ECO:0000313" key="2">
    <source>
        <dbReference type="EMBL" id="KZO96902.1"/>
    </source>
</evidence>
<accession>A0A167MNI6</accession>